<dbReference type="EMBL" id="LWDD02000111">
    <property type="protein sequence ID" value="KAE8263827.1"/>
    <property type="molecule type" value="Genomic_DNA"/>
</dbReference>
<feature type="region of interest" description="Disordered" evidence="1">
    <location>
        <begin position="1"/>
        <end position="98"/>
    </location>
</feature>
<feature type="compositionally biased region" description="Basic and acidic residues" evidence="1">
    <location>
        <begin position="48"/>
        <end position="64"/>
    </location>
</feature>
<dbReference type="AlphaFoldDB" id="A0A177V1I8"/>
<name>A0A177V1I8_9BASI</name>
<evidence type="ECO:0000313" key="3">
    <source>
        <dbReference type="EMBL" id="KAE8263827.1"/>
    </source>
</evidence>
<evidence type="ECO:0000256" key="1">
    <source>
        <dbReference type="SAM" id="MobiDB-lite"/>
    </source>
</evidence>
<dbReference type="Proteomes" id="UP000077671">
    <property type="component" value="Unassembled WGS sequence"/>
</dbReference>
<feature type="compositionally biased region" description="Low complexity" evidence="1">
    <location>
        <begin position="71"/>
        <end position="98"/>
    </location>
</feature>
<reference evidence="3" key="2">
    <citation type="journal article" date="2019" name="IMA Fungus">
        <title>Genome sequencing and comparison of five Tilletia species to identify candidate genes for the detection of regulated species infecting wheat.</title>
        <authorList>
            <person name="Nguyen H.D.T."/>
            <person name="Sultana T."/>
            <person name="Kesanakurti P."/>
            <person name="Hambleton S."/>
        </authorList>
    </citation>
    <scope>NUCLEOTIDE SEQUENCE</scope>
    <source>
        <strain evidence="3">DAOMC 238032</strain>
    </source>
</reference>
<evidence type="ECO:0000313" key="4">
    <source>
        <dbReference type="Proteomes" id="UP000077671"/>
    </source>
</evidence>
<comment type="caution">
    <text evidence="3">The sequence shown here is derived from an EMBL/GenBank/DDBJ whole genome shotgun (WGS) entry which is preliminary data.</text>
</comment>
<accession>A0A177V1I8</accession>
<reference evidence="3" key="1">
    <citation type="submission" date="2016-04" db="EMBL/GenBank/DDBJ databases">
        <authorList>
            <person name="Nguyen H.D."/>
            <person name="Kesanakurti P."/>
            <person name="Cullis J."/>
            <person name="Levesque C.A."/>
            <person name="Hambleton S."/>
        </authorList>
    </citation>
    <scope>NUCLEOTIDE SEQUENCE</scope>
    <source>
        <strain evidence="3">DAOMC 238032</strain>
    </source>
</reference>
<gene>
    <name evidence="3" type="ORF">A4X03_0g1390</name>
    <name evidence="2" type="ORF">JKIAZH3_G3655</name>
</gene>
<feature type="compositionally biased region" description="Polar residues" evidence="1">
    <location>
        <begin position="22"/>
        <end position="33"/>
    </location>
</feature>
<organism evidence="3 4">
    <name type="scientific">Tilletia caries</name>
    <name type="common">wheat bunt fungus</name>
    <dbReference type="NCBI Taxonomy" id="13290"/>
    <lineage>
        <taxon>Eukaryota</taxon>
        <taxon>Fungi</taxon>
        <taxon>Dikarya</taxon>
        <taxon>Basidiomycota</taxon>
        <taxon>Ustilaginomycotina</taxon>
        <taxon>Exobasidiomycetes</taxon>
        <taxon>Tilletiales</taxon>
        <taxon>Tilletiaceae</taxon>
        <taxon>Tilletia</taxon>
    </lineage>
</organism>
<proteinExistence type="predicted"/>
<protein>
    <submittedName>
        <fullName evidence="3">Uncharacterized protein</fullName>
    </submittedName>
</protein>
<keyword evidence="5" id="KW-1185">Reference proteome</keyword>
<dbReference type="EMBL" id="CAJHJG010004036">
    <property type="protein sequence ID" value="CAD6937696.1"/>
    <property type="molecule type" value="Genomic_DNA"/>
</dbReference>
<reference evidence="2" key="3">
    <citation type="submission" date="2020-10" db="EMBL/GenBank/DDBJ databases">
        <authorList>
            <person name="Sedaghatjoo S."/>
        </authorList>
    </citation>
    <scope>NUCLEOTIDE SEQUENCE</scope>
    <source>
        <strain evidence="2">AZH3</strain>
    </source>
</reference>
<sequence length="98" mass="10577">MVRPIASSKSVAIKDHHLSKNWPGSSAGPNKNKLTGEDELDYEEMAVEDARRDMEEARREDAKDAPSSGPSTSTMSQGDSSSSIETNSSSDTSSTREE</sequence>
<feature type="compositionally biased region" description="Acidic residues" evidence="1">
    <location>
        <begin position="37"/>
        <end position="47"/>
    </location>
</feature>
<evidence type="ECO:0000313" key="2">
    <source>
        <dbReference type="EMBL" id="CAD6937696.1"/>
    </source>
</evidence>
<evidence type="ECO:0000313" key="5">
    <source>
        <dbReference type="Proteomes" id="UP000836402"/>
    </source>
</evidence>
<dbReference type="Proteomes" id="UP000836402">
    <property type="component" value="Unassembled WGS sequence"/>
</dbReference>